<evidence type="ECO:0000256" key="18">
    <source>
        <dbReference type="ARBA" id="ARBA00023180"/>
    </source>
</evidence>
<evidence type="ECO:0000256" key="13">
    <source>
        <dbReference type="ARBA" id="ARBA00022777"/>
    </source>
</evidence>
<dbReference type="InterPro" id="IPR032675">
    <property type="entry name" value="LRR_dom_sf"/>
</dbReference>
<dbReference type="GO" id="GO:0005524">
    <property type="term" value="F:ATP binding"/>
    <property type="evidence" value="ECO:0007669"/>
    <property type="project" value="UniProtKB-KW"/>
</dbReference>
<dbReference type="SMART" id="SM00220">
    <property type="entry name" value="S_TKc"/>
    <property type="match status" value="1"/>
</dbReference>
<dbReference type="Proteomes" id="UP001324115">
    <property type="component" value="Unassembled WGS sequence"/>
</dbReference>
<dbReference type="EC" id="2.7.11.1" evidence="3"/>
<dbReference type="InterPro" id="IPR011009">
    <property type="entry name" value="Kinase-like_dom_sf"/>
</dbReference>
<evidence type="ECO:0000256" key="6">
    <source>
        <dbReference type="ARBA" id="ARBA00022553"/>
    </source>
</evidence>
<evidence type="ECO:0000256" key="10">
    <source>
        <dbReference type="ARBA" id="ARBA00022729"/>
    </source>
</evidence>
<dbReference type="Gene3D" id="3.30.200.20">
    <property type="entry name" value="Phosphorylase Kinase, domain 1"/>
    <property type="match status" value="1"/>
</dbReference>
<name>A0AAN7EYC0_QUERU</name>
<comment type="subcellular location">
    <subcellularLocation>
        <location evidence="1">Cell membrane</location>
        <topology evidence="1">Single-pass membrane protein</topology>
    </subcellularLocation>
</comment>
<keyword evidence="17" id="KW-0675">Receptor</keyword>
<dbReference type="Pfam" id="PF00560">
    <property type="entry name" value="LRR_1"/>
    <property type="match status" value="4"/>
</dbReference>
<protein>
    <recommendedName>
        <fullName evidence="3">non-specific serine/threonine protein kinase</fullName>
        <ecNumber evidence="3">2.7.11.1</ecNumber>
    </recommendedName>
</protein>
<keyword evidence="8" id="KW-0808">Transferase</keyword>
<dbReference type="Pfam" id="PF07714">
    <property type="entry name" value="PK_Tyr_Ser-Thr"/>
    <property type="match status" value="1"/>
</dbReference>
<accession>A0AAN7EYC0</accession>
<dbReference type="SUPFAM" id="SSF56112">
    <property type="entry name" value="Protein kinase-like (PK-like)"/>
    <property type="match status" value="1"/>
</dbReference>
<evidence type="ECO:0000256" key="11">
    <source>
        <dbReference type="ARBA" id="ARBA00022737"/>
    </source>
</evidence>
<keyword evidence="6" id="KW-0597">Phosphoprotein</keyword>
<dbReference type="PROSITE" id="PS50011">
    <property type="entry name" value="PROTEIN_KINASE_DOM"/>
    <property type="match status" value="1"/>
</dbReference>
<keyword evidence="7" id="KW-0433">Leucine-rich repeat</keyword>
<dbReference type="InterPro" id="IPR051809">
    <property type="entry name" value="Plant_receptor-like_S/T_kinase"/>
</dbReference>
<keyword evidence="24" id="KW-1185">Reference proteome</keyword>
<feature type="transmembrane region" description="Helical" evidence="21">
    <location>
        <begin position="507"/>
        <end position="529"/>
    </location>
</feature>
<evidence type="ECO:0000256" key="17">
    <source>
        <dbReference type="ARBA" id="ARBA00023170"/>
    </source>
</evidence>
<evidence type="ECO:0000256" key="2">
    <source>
        <dbReference type="ARBA" id="ARBA00008684"/>
    </source>
</evidence>
<comment type="catalytic activity">
    <reaction evidence="20">
        <text>L-seryl-[protein] + ATP = O-phospho-L-seryl-[protein] + ADP + H(+)</text>
        <dbReference type="Rhea" id="RHEA:17989"/>
        <dbReference type="Rhea" id="RHEA-COMP:9863"/>
        <dbReference type="Rhea" id="RHEA-COMP:11604"/>
        <dbReference type="ChEBI" id="CHEBI:15378"/>
        <dbReference type="ChEBI" id="CHEBI:29999"/>
        <dbReference type="ChEBI" id="CHEBI:30616"/>
        <dbReference type="ChEBI" id="CHEBI:83421"/>
        <dbReference type="ChEBI" id="CHEBI:456216"/>
        <dbReference type="EC" id="2.7.11.1"/>
    </reaction>
</comment>
<dbReference type="FunFam" id="3.80.10.10:FF:000041">
    <property type="entry name" value="LRR receptor-like serine/threonine-protein kinase ERECTA"/>
    <property type="match status" value="1"/>
</dbReference>
<sequence length="805" mass="90525">MTLINWLYLTFQNSVTLDPLQIMSSWNYSIHFCNWIGITCSPSNKTVMILDLEAKRLALGRLKRLQHLNLSRNFFVINVAINELVGQILDHFSSFSKLVYLSFGANNLTGTIPAWIGKFSSLYYLDLALNNLQGIMPSELGCLSSLGFFQLSGNNLSGTIPPLIYNISSIYYFSITQNQLHGSLPLDVGLTLPNLQLFAGGVLDFAENGLTGMVPNLASLQGLVRLNFDDNRLGYGKDGELNFLSFIANCTSLEVLGLHNNYFGGNMIRGDIPIGIENLVNLNKLGLGYNYLGGTLPNALWKLWKLKGLYLYGNKFSGPIPSSLGNLTTLTLLYMNENRLEGRIPLSLGNCQSLLILNLSFNNLTDTIPNQVIGLSSLSISLVLSQNFLIGTLPFEVGNLKIPAELDLSKNRLSGEIPTTLKTCLSLGLEEIDLSRNYFSGNIPEFFSKFLSLKHLNISYNDFEGEVLSEGILANSIFGNNKLCGSVRELHLPTYFIKNHRSSRKLLALKLIIPITSLILIVLVLLFFFPTCFIVKSSRERAWTTSSFEDCQLHISYAKLLKLWLYYKGVLYENGAIVVIKVLNLQQQEASTSFINECNTLRNIRHHNLLKIISTCSSIDHKGNDFKSLIFKFMCNGSLDQWLHPKKDVQHHSKRLNFIQRLNIAVDVAFALEYLHHHCQTPIVHCDLKPSNILLDENMVAHVGDFGFVKFLFEASDNPFKTQTLSIELKGSIRYIPPEYGMGGQVSTLGDIFSYEILLLEMFTRKKPIDEIFKNGLSIHKFMSMALPENFMDIVDPLMFFEEDE</sequence>
<evidence type="ECO:0000256" key="4">
    <source>
        <dbReference type="ARBA" id="ARBA00022475"/>
    </source>
</evidence>
<dbReference type="Pfam" id="PF13855">
    <property type="entry name" value="LRR_8"/>
    <property type="match status" value="1"/>
</dbReference>
<feature type="domain" description="Protein kinase" evidence="22">
    <location>
        <begin position="537"/>
        <end position="805"/>
    </location>
</feature>
<keyword evidence="16 21" id="KW-0472">Membrane</keyword>
<comment type="similarity">
    <text evidence="2">Belongs to the protein kinase superfamily. Ser/Thr protein kinase family.</text>
</comment>
<evidence type="ECO:0000256" key="5">
    <source>
        <dbReference type="ARBA" id="ARBA00022527"/>
    </source>
</evidence>
<evidence type="ECO:0000256" key="15">
    <source>
        <dbReference type="ARBA" id="ARBA00022989"/>
    </source>
</evidence>
<evidence type="ECO:0000256" key="1">
    <source>
        <dbReference type="ARBA" id="ARBA00004162"/>
    </source>
</evidence>
<evidence type="ECO:0000256" key="7">
    <source>
        <dbReference type="ARBA" id="ARBA00022614"/>
    </source>
</evidence>
<dbReference type="AlphaFoldDB" id="A0AAN7EYC0"/>
<evidence type="ECO:0000256" key="9">
    <source>
        <dbReference type="ARBA" id="ARBA00022692"/>
    </source>
</evidence>
<keyword evidence="15 21" id="KW-1133">Transmembrane helix</keyword>
<reference evidence="23 24" key="1">
    <citation type="journal article" date="2023" name="G3 (Bethesda)">
        <title>A haplotype-resolved chromosome-scale genome for Quercus rubra L. provides insights into the genetics of adaptive traits for red oak species.</title>
        <authorList>
            <person name="Kapoor B."/>
            <person name="Jenkins J."/>
            <person name="Schmutz J."/>
            <person name="Zhebentyayeva T."/>
            <person name="Kuelheim C."/>
            <person name="Coggeshall M."/>
            <person name="Heim C."/>
            <person name="Lasky J.R."/>
            <person name="Leites L."/>
            <person name="Islam-Faridi N."/>
            <person name="Romero-Severson J."/>
            <person name="DeLeo V.L."/>
            <person name="Lucas S.M."/>
            <person name="Lazic D."/>
            <person name="Gailing O."/>
            <person name="Carlson J."/>
            <person name="Staton M."/>
        </authorList>
    </citation>
    <scope>NUCLEOTIDE SEQUENCE [LARGE SCALE GENOMIC DNA]</scope>
    <source>
        <strain evidence="23">Pseudo-F2</strain>
    </source>
</reference>
<dbReference type="PROSITE" id="PS00108">
    <property type="entry name" value="PROTEIN_KINASE_ST"/>
    <property type="match status" value="1"/>
</dbReference>
<keyword evidence="9 21" id="KW-0812">Transmembrane</keyword>
<evidence type="ECO:0000313" key="24">
    <source>
        <dbReference type="Proteomes" id="UP001324115"/>
    </source>
</evidence>
<dbReference type="GO" id="GO:0004674">
    <property type="term" value="F:protein serine/threonine kinase activity"/>
    <property type="evidence" value="ECO:0007669"/>
    <property type="project" value="UniProtKB-KW"/>
</dbReference>
<dbReference type="InterPro" id="IPR000719">
    <property type="entry name" value="Prot_kinase_dom"/>
</dbReference>
<keyword evidence="11" id="KW-0677">Repeat</keyword>
<dbReference type="PANTHER" id="PTHR27008">
    <property type="entry name" value="OS04G0122200 PROTEIN"/>
    <property type="match status" value="1"/>
</dbReference>
<dbReference type="InterPro" id="IPR001611">
    <property type="entry name" value="Leu-rich_rpt"/>
</dbReference>
<evidence type="ECO:0000259" key="22">
    <source>
        <dbReference type="PROSITE" id="PS50011"/>
    </source>
</evidence>
<dbReference type="Gene3D" id="3.80.10.10">
    <property type="entry name" value="Ribonuclease Inhibitor"/>
    <property type="match status" value="3"/>
</dbReference>
<dbReference type="Gene3D" id="1.10.510.10">
    <property type="entry name" value="Transferase(Phosphotransferase) domain 1"/>
    <property type="match status" value="1"/>
</dbReference>
<keyword evidence="4" id="KW-1003">Cell membrane</keyword>
<organism evidence="23 24">
    <name type="scientific">Quercus rubra</name>
    <name type="common">Northern red oak</name>
    <name type="synonym">Quercus borealis</name>
    <dbReference type="NCBI Taxonomy" id="3512"/>
    <lineage>
        <taxon>Eukaryota</taxon>
        <taxon>Viridiplantae</taxon>
        <taxon>Streptophyta</taxon>
        <taxon>Embryophyta</taxon>
        <taxon>Tracheophyta</taxon>
        <taxon>Spermatophyta</taxon>
        <taxon>Magnoliopsida</taxon>
        <taxon>eudicotyledons</taxon>
        <taxon>Gunneridae</taxon>
        <taxon>Pentapetalae</taxon>
        <taxon>rosids</taxon>
        <taxon>fabids</taxon>
        <taxon>Fagales</taxon>
        <taxon>Fagaceae</taxon>
        <taxon>Quercus</taxon>
    </lineage>
</organism>
<keyword evidence="5" id="KW-0723">Serine/threonine-protein kinase</keyword>
<keyword evidence="10" id="KW-0732">Signal</keyword>
<dbReference type="InterPro" id="IPR008271">
    <property type="entry name" value="Ser/Thr_kinase_AS"/>
</dbReference>
<evidence type="ECO:0000256" key="3">
    <source>
        <dbReference type="ARBA" id="ARBA00012513"/>
    </source>
</evidence>
<dbReference type="InterPro" id="IPR001245">
    <property type="entry name" value="Ser-Thr/Tyr_kinase_cat_dom"/>
</dbReference>
<evidence type="ECO:0000313" key="23">
    <source>
        <dbReference type="EMBL" id="KAK4582502.1"/>
    </source>
</evidence>
<gene>
    <name evidence="23" type="ORF">RGQ29_025620</name>
</gene>
<dbReference type="FunFam" id="1.10.510.10:FF:000358">
    <property type="entry name" value="Putative leucine-rich repeat receptor-like serine/threonine-protein kinase"/>
    <property type="match status" value="1"/>
</dbReference>
<keyword evidence="14" id="KW-0067">ATP-binding</keyword>
<dbReference type="PANTHER" id="PTHR27008:SF499">
    <property type="entry name" value="OS06G0581500 PROTEIN"/>
    <property type="match status" value="1"/>
</dbReference>
<evidence type="ECO:0000256" key="14">
    <source>
        <dbReference type="ARBA" id="ARBA00022840"/>
    </source>
</evidence>
<comment type="catalytic activity">
    <reaction evidence="19">
        <text>L-threonyl-[protein] + ATP = O-phospho-L-threonyl-[protein] + ADP + H(+)</text>
        <dbReference type="Rhea" id="RHEA:46608"/>
        <dbReference type="Rhea" id="RHEA-COMP:11060"/>
        <dbReference type="Rhea" id="RHEA-COMP:11605"/>
        <dbReference type="ChEBI" id="CHEBI:15378"/>
        <dbReference type="ChEBI" id="CHEBI:30013"/>
        <dbReference type="ChEBI" id="CHEBI:30616"/>
        <dbReference type="ChEBI" id="CHEBI:61977"/>
        <dbReference type="ChEBI" id="CHEBI:456216"/>
        <dbReference type="EC" id="2.7.11.1"/>
    </reaction>
</comment>
<evidence type="ECO:0000256" key="20">
    <source>
        <dbReference type="ARBA" id="ARBA00048679"/>
    </source>
</evidence>
<dbReference type="InterPro" id="IPR013210">
    <property type="entry name" value="LRR_N_plant-typ"/>
</dbReference>
<keyword evidence="13" id="KW-0418">Kinase</keyword>
<keyword evidence="12" id="KW-0547">Nucleotide-binding</keyword>
<dbReference type="GO" id="GO:0005886">
    <property type="term" value="C:plasma membrane"/>
    <property type="evidence" value="ECO:0007669"/>
    <property type="project" value="UniProtKB-SubCell"/>
</dbReference>
<evidence type="ECO:0000256" key="12">
    <source>
        <dbReference type="ARBA" id="ARBA00022741"/>
    </source>
</evidence>
<comment type="caution">
    <text evidence="23">The sequence shown here is derived from an EMBL/GenBank/DDBJ whole genome shotgun (WGS) entry which is preliminary data.</text>
</comment>
<keyword evidence="18" id="KW-0325">Glycoprotein</keyword>
<dbReference type="Pfam" id="PF08263">
    <property type="entry name" value="LRRNT_2"/>
    <property type="match status" value="1"/>
</dbReference>
<dbReference type="FunFam" id="3.80.10.10:FF:000095">
    <property type="entry name" value="LRR receptor-like serine/threonine-protein kinase GSO1"/>
    <property type="match status" value="1"/>
</dbReference>
<evidence type="ECO:0000256" key="16">
    <source>
        <dbReference type="ARBA" id="ARBA00023136"/>
    </source>
</evidence>
<evidence type="ECO:0000256" key="8">
    <source>
        <dbReference type="ARBA" id="ARBA00022679"/>
    </source>
</evidence>
<dbReference type="EMBL" id="JAXUIC010000007">
    <property type="protein sequence ID" value="KAK4582502.1"/>
    <property type="molecule type" value="Genomic_DNA"/>
</dbReference>
<dbReference type="SUPFAM" id="SSF52058">
    <property type="entry name" value="L domain-like"/>
    <property type="match status" value="2"/>
</dbReference>
<evidence type="ECO:0000256" key="21">
    <source>
        <dbReference type="SAM" id="Phobius"/>
    </source>
</evidence>
<evidence type="ECO:0000256" key="19">
    <source>
        <dbReference type="ARBA" id="ARBA00047899"/>
    </source>
</evidence>
<proteinExistence type="inferred from homology"/>